<proteinExistence type="inferred from homology"/>
<comment type="similarity">
    <text evidence="1">Belongs to the UPF0177 family.</text>
</comment>
<evidence type="ECO:0000313" key="4">
    <source>
        <dbReference type="EMBL" id="KRM27975.1"/>
    </source>
</evidence>
<dbReference type="OrthoDB" id="2817162at2"/>
<dbReference type="InterPro" id="IPR003675">
    <property type="entry name" value="Rce1/LyrA-like_dom"/>
</dbReference>
<feature type="transmembrane region" description="Helical" evidence="2">
    <location>
        <begin position="187"/>
        <end position="205"/>
    </location>
</feature>
<dbReference type="EMBL" id="AZFW01000039">
    <property type="protein sequence ID" value="KRM27975.1"/>
    <property type="molecule type" value="Genomic_DNA"/>
</dbReference>
<feature type="domain" description="CAAX prenyl protease 2/Lysostaphin resistance protein A-like" evidence="3">
    <location>
        <begin position="131"/>
        <end position="223"/>
    </location>
</feature>
<keyword evidence="2" id="KW-0472">Membrane</keyword>
<dbReference type="PANTHER" id="PTHR36435">
    <property type="entry name" value="SLR1288 PROTEIN"/>
    <property type="match status" value="1"/>
</dbReference>
<dbReference type="RefSeq" id="WP_051225154.1">
    <property type="nucleotide sequence ID" value="NZ_AUEH01000009.1"/>
</dbReference>
<evidence type="ECO:0000256" key="2">
    <source>
        <dbReference type="SAM" id="Phobius"/>
    </source>
</evidence>
<gene>
    <name evidence="4" type="ORF">FC91_GL002266</name>
</gene>
<feature type="transmembrane region" description="Helical" evidence="2">
    <location>
        <begin position="21"/>
        <end position="39"/>
    </location>
</feature>
<dbReference type="PATRIC" id="fig|1122147.4.peg.2344"/>
<feature type="transmembrane region" description="Helical" evidence="2">
    <location>
        <begin position="121"/>
        <end position="142"/>
    </location>
</feature>
<dbReference type="InterPro" id="IPR052710">
    <property type="entry name" value="CAAX_protease"/>
</dbReference>
<keyword evidence="2" id="KW-1133">Transmembrane helix</keyword>
<dbReference type="GO" id="GO:0080120">
    <property type="term" value="P:CAAX-box protein maturation"/>
    <property type="evidence" value="ECO:0007669"/>
    <property type="project" value="UniProtKB-ARBA"/>
</dbReference>
<name>A0A0R1XCU9_9LACO</name>
<dbReference type="GO" id="GO:0004175">
    <property type="term" value="F:endopeptidase activity"/>
    <property type="evidence" value="ECO:0007669"/>
    <property type="project" value="UniProtKB-ARBA"/>
</dbReference>
<accession>A0A0R1XCU9</accession>
<dbReference type="PANTHER" id="PTHR36435:SF1">
    <property type="entry name" value="CAAX AMINO TERMINAL PROTEASE FAMILY PROTEIN"/>
    <property type="match status" value="1"/>
</dbReference>
<organism evidence="4 5">
    <name type="scientific">Schleiferilactobacillus harbinensis DSM 16991</name>
    <dbReference type="NCBI Taxonomy" id="1122147"/>
    <lineage>
        <taxon>Bacteria</taxon>
        <taxon>Bacillati</taxon>
        <taxon>Bacillota</taxon>
        <taxon>Bacilli</taxon>
        <taxon>Lactobacillales</taxon>
        <taxon>Lactobacillaceae</taxon>
        <taxon>Schleiferilactobacillus</taxon>
    </lineage>
</organism>
<keyword evidence="2" id="KW-0812">Transmembrane</keyword>
<evidence type="ECO:0000259" key="3">
    <source>
        <dbReference type="Pfam" id="PF02517"/>
    </source>
</evidence>
<evidence type="ECO:0000256" key="1">
    <source>
        <dbReference type="ARBA" id="ARBA00009067"/>
    </source>
</evidence>
<reference evidence="4 5" key="1">
    <citation type="journal article" date="2015" name="Genome Announc.">
        <title>Expanding the biotechnology potential of lactobacilli through comparative genomics of 213 strains and associated genera.</title>
        <authorList>
            <person name="Sun Z."/>
            <person name="Harris H.M."/>
            <person name="McCann A."/>
            <person name="Guo C."/>
            <person name="Argimon S."/>
            <person name="Zhang W."/>
            <person name="Yang X."/>
            <person name="Jeffery I.B."/>
            <person name="Cooney J.C."/>
            <person name="Kagawa T.F."/>
            <person name="Liu W."/>
            <person name="Song Y."/>
            <person name="Salvetti E."/>
            <person name="Wrobel A."/>
            <person name="Rasinkangas P."/>
            <person name="Parkhill J."/>
            <person name="Rea M.C."/>
            <person name="O'Sullivan O."/>
            <person name="Ritari J."/>
            <person name="Douillard F.P."/>
            <person name="Paul Ross R."/>
            <person name="Yang R."/>
            <person name="Briner A.E."/>
            <person name="Felis G.E."/>
            <person name="de Vos W.M."/>
            <person name="Barrangou R."/>
            <person name="Klaenhammer T.R."/>
            <person name="Caufield P.W."/>
            <person name="Cui Y."/>
            <person name="Zhang H."/>
            <person name="O'Toole P.W."/>
        </authorList>
    </citation>
    <scope>NUCLEOTIDE SEQUENCE [LARGE SCALE GENOMIC DNA]</scope>
    <source>
        <strain evidence="4 5">DSM 16991</strain>
    </source>
</reference>
<feature type="transmembrane region" description="Helical" evidence="2">
    <location>
        <begin position="86"/>
        <end position="109"/>
    </location>
</feature>
<dbReference type="eggNOG" id="COG1266">
    <property type="taxonomic scope" value="Bacteria"/>
</dbReference>
<evidence type="ECO:0000313" key="5">
    <source>
        <dbReference type="Proteomes" id="UP000050949"/>
    </source>
</evidence>
<feature type="transmembrane region" description="Helical" evidence="2">
    <location>
        <begin position="212"/>
        <end position="235"/>
    </location>
</feature>
<dbReference type="AlphaFoldDB" id="A0A0R1XCU9"/>
<dbReference type="Proteomes" id="UP000050949">
    <property type="component" value="Unassembled WGS sequence"/>
</dbReference>
<protein>
    <recommendedName>
        <fullName evidence="3">CAAX prenyl protease 2/Lysostaphin resistance protein A-like domain-containing protein</fullName>
    </recommendedName>
</protein>
<dbReference type="Pfam" id="PF02517">
    <property type="entry name" value="Rce1-like"/>
    <property type="match status" value="1"/>
</dbReference>
<sequence length="236" mass="26748">MDNRNPINEPAPYVDWRKSGLALLILVAEIAIELLAQAFKINLLAQSIILSAAGLLTMVGMMYLYWDILRPAWTAFRTHLWRRLILLLLLSIGIKIVVAIIMLILALASPLKSSPTTTTNIAPIAMNTKALFFALTPFLLAAPFYEEIFYRHVLYYQWRARRGWGVIMLFISSVLFGLAHWSNVGGHALLTVPFMLLGLSFALIYRRQQNIWYNIITHFMYNASTVLLLAVGLLLV</sequence>
<feature type="transmembrane region" description="Helical" evidence="2">
    <location>
        <begin position="45"/>
        <end position="66"/>
    </location>
</feature>
<feature type="transmembrane region" description="Helical" evidence="2">
    <location>
        <begin position="163"/>
        <end position="181"/>
    </location>
</feature>
<comment type="caution">
    <text evidence="4">The sequence shown here is derived from an EMBL/GenBank/DDBJ whole genome shotgun (WGS) entry which is preliminary data.</text>
</comment>